<dbReference type="Pfam" id="PF13193">
    <property type="entry name" value="AMP-binding_C"/>
    <property type="match status" value="1"/>
</dbReference>
<keyword evidence="2" id="KW-0436">Ligase</keyword>
<name>A0ABW3FC39_9HYPH</name>
<evidence type="ECO:0000256" key="2">
    <source>
        <dbReference type="ARBA" id="ARBA00022598"/>
    </source>
</evidence>
<dbReference type="InterPro" id="IPR042099">
    <property type="entry name" value="ANL_N_sf"/>
</dbReference>
<dbReference type="Gene3D" id="3.30.300.30">
    <property type="match status" value="1"/>
</dbReference>
<dbReference type="Proteomes" id="UP001597101">
    <property type="component" value="Unassembled WGS sequence"/>
</dbReference>
<comment type="caution">
    <text evidence="5">The sequence shown here is derived from an EMBL/GenBank/DDBJ whole genome shotgun (WGS) entry which is preliminary data.</text>
</comment>
<comment type="similarity">
    <text evidence="1">Belongs to the ATP-dependent AMP-binding enzyme family.</text>
</comment>
<dbReference type="Pfam" id="PF00501">
    <property type="entry name" value="AMP-binding"/>
    <property type="match status" value="1"/>
</dbReference>
<dbReference type="InterPro" id="IPR025110">
    <property type="entry name" value="AMP-bd_C"/>
</dbReference>
<accession>A0ABW3FC39</accession>
<dbReference type="RefSeq" id="WP_377211862.1">
    <property type="nucleotide sequence ID" value="NZ_JBHTJV010000003.1"/>
</dbReference>
<evidence type="ECO:0000313" key="5">
    <source>
        <dbReference type="EMBL" id="MFD0916026.1"/>
    </source>
</evidence>
<feature type="domain" description="AMP-dependent synthetase/ligase" evidence="3">
    <location>
        <begin position="24"/>
        <end position="375"/>
    </location>
</feature>
<proteinExistence type="inferred from homology"/>
<dbReference type="PROSITE" id="PS00455">
    <property type="entry name" value="AMP_BINDING"/>
    <property type="match status" value="1"/>
</dbReference>
<dbReference type="InterPro" id="IPR000873">
    <property type="entry name" value="AMP-dep_synth/lig_dom"/>
</dbReference>
<sequence length="514" mass="55238">MTSVALETPENDAPDLSSIRQIIDHHASSQPDDIALIDPLSGADITYRELQTSVQAVAQAIVLRGVRPGEAVAYAASNSPQTAIVVLGIAYGGFLATAINLVAGNSIISYVLEHCEAKLIFANDAGLMALEEPLQTAGDLPLMEISNDLFLLSDVYAADASTAELGGLLMYTSGTTGRPKGVVLSQSNLIAGGANTALAHQLSSRDRGLCVLPLYHINGLCVTVMGALVSGSGLVLPPKFSVSTFWSTVIEQGCTWFSVVPTQISYLLHDESKEIHPSLLQRVRFGRSASAPLSPDVQSAFEKKFGIPIIETMGLTETAAQILSNPLPPGTRKIGSPGIAFGNEVMIADSEQREVARGTEGEVLVRGPNVMKLYLKNEEATREAITEKGWLRTGDLGRMDEDDYVFITGRLKELIIKGGENIAPREVDEALYSHTDVIEAAAFACRCERYGERIEAAVKLSSVSQLSEADLIELCRNKLGKFKTPDRIYVLDELPKGPSGKIQRIKLAEIFDLA</sequence>
<evidence type="ECO:0000259" key="4">
    <source>
        <dbReference type="Pfam" id="PF13193"/>
    </source>
</evidence>
<evidence type="ECO:0000259" key="3">
    <source>
        <dbReference type="Pfam" id="PF00501"/>
    </source>
</evidence>
<dbReference type="SUPFAM" id="SSF56801">
    <property type="entry name" value="Acetyl-CoA synthetase-like"/>
    <property type="match status" value="1"/>
</dbReference>
<reference evidence="6" key="1">
    <citation type="journal article" date="2019" name="Int. J. Syst. Evol. Microbiol.">
        <title>The Global Catalogue of Microorganisms (GCM) 10K type strain sequencing project: providing services to taxonomists for standard genome sequencing and annotation.</title>
        <authorList>
            <consortium name="The Broad Institute Genomics Platform"/>
            <consortium name="The Broad Institute Genome Sequencing Center for Infectious Disease"/>
            <person name="Wu L."/>
            <person name="Ma J."/>
        </authorList>
    </citation>
    <scope>NUCLEOTIDE SEQUENCE [LARGE SCALE GENOMIC DNA]</scope>
    <source>
        <strain evidence="6">CCUG 60023</strain>
    </source>
</reference>
<dbReference type="PANTHER" id="PTHR43201:SF5">
    <property type="entry name" value="MEDIUM-CHAIN ACYL-COA LIGASE ACSF2, MITOCHONDRIAL"/>
    <property type="match status" value="1"/>
</dbReference>
<protein>
    <submittedName>
        <fullName evidence="5">AMP-binding protein</fullName>
    </submittedName>
</protein>
<feature type="domain" description="AMP-binding enzyme C-terminal" evidence="4">
    <location>
        <begin position="426"/>
        <end position="501"/>
    </location>
</feature>
<dbReference type="EMBL" id="JBHTJV010000003">
    <property type="protein sequence ID" value="MFD0916026.1"/>
    <property type="molecule type" value="Genomic_DNA"/>
</dbReference>
<dbReference type="Gene3D" id="3.40.50.12780">
    <property type="entry name" value="N-terminal domain of ligase-like"/>
    <property type="match status" value="1"/>
</dbReference>
<keyword evidence="6" id="KW-1185">Reference proteome</keyword>
<dbReference type="PANTHER" id="PTHR43201">
    <property type="entry name" value="ACYL-COA SYNTHETASE"/>
    <property type="match status" value="1"/>
</dbReference>
<dbReference type="InterPro" id="IPR045851">
    <property type="entry name" value="AMP-bd_C_sf"/>
</dbReference>
<gene>
    <name evidence="5" type="ORF">ACFQ14_06365</name>
</gene>
<organism evidence="5 6">
    <name type="scientific">Pseudahrensia aquimaris</name>
    <dbReference type="NCBI Taxonomy" id="744461"/>
    <lineage>
        <taxon>Bacteria</taxon>
        <taxon>Pseudomonadati</taxon>
        <taxon>Pseudomonadota</taxon>
        <taxon>Alphaproteobacteria</taxon>
        <taxon>Hyphomicrobiales</taxon>
        <taxon>Ahrensiaceae</taxon>
        <taxon>Pseudahrensia</taxon>
    </lineage>
</organism>
<dbReference type="InterPro" id="IPR020845">
    <property type="entry name" value="AMP-binding_CS"/>
</dbReference>
<evidence type="ECO:0000313" key="6">
    <source>
        <dbReference type="Proteomes" id="UP001597101"/>
    </source>
</evidence>
<evidence type="ECO:0000256" key="1">
    <source>
        <dbReference type="ARBA" id="ARBA00006432"/>
    </source>
</evidence>